<feature type="domain" description="Protein kinase" evidence="9">
    <location>
        <begin position="370"/>
        <end position="655"/>
    </location>
</feature>
<evidence type="ECO:0000256" key="8">
    <source>
        <dbReference type="SAM" id="SignalP"/>
    </source>
</evidence>
<dbReference type="SUPFAM" id="SSF56112">
    <property type="entry name" value="Protein kinase-like (PK-like)"/>
    <property type="match status" value="1"/>
</dbReference>
<evidence type="ECO:0000256" key="2">
    <source>
        <dbReference type="ARBA" id="ARBA00022729"/>
    </source>
</evidence>
<evidence type="ECO:0000313" key="11">
    <source>
        <dbReference type="Proteomes" id="UP001632038"/>
    </source>
</evidence>
<sequence length="685" mass="75241">MSYQAIIVLVTITILLFSPKTNSLSDCQKTCGNLNISFPFGTTSNCSLDHSFLISCDPNYNPPKPFLNSGIEILDISLDEGLIRVESSIATDCYDTSGSQLNGTISELTLSHFAVSSVHNKFTAVGCDTYALVEGSSDGWKAGCVSWCDDISRVKNGTCSGVGCCQTSIPNGVRDFLVDIRSFRNHTSVRGFNPCGYAFVAENEAYEFSSSDLVDLGSRKSVPVVLDWSVGNVSCAEARNNVSGFACLANHSECVGSSNVVGYRCKCLDGFQGNPYLVDGCQDMHSKARATTNNNNGSSALFYIVSGFMIPAVGSSWILWRRKQKKVVKLKQNIFIRNGGKLLEDMQSRGPKTLSVFTADDLALATNNYDENNILRSHQGFGTTYKGALPDGTNRKVTILKHDETIDDCDVEAFISRIISLSRVHHKNLSRLLGCCLETPSPLLVYEFITIFTLYDYILDDILARSLLWDVRLRIAADIAKALDYVHTSASAAVPIIHARLSSSVILLHHDHNVKLSDFAISLPDTRRINKDYEICCFDGIGYLDPEYLVSGRLTGKSDVYSFGVVLAELLTGRGAFSYGWGESGEKKDLLAKRFVSSVRGDELVRILDNRLETDDDIKIEMLTKVGKLAEKCLSDLSLNRPTMKEVAIELENIVTGNNCSSSTICVSSSRGTTKRRVMRRIMSL</sequence>
<keyword evidence="4" id="KW-0808">Transferase</keyword>
<dbReference type="PANTHER" id="PTHR27005:SF315">
    <property type="entry name" value="PROTEIN KINASE DOMAIN-CONTAINING PROTEIN"/>
    <property type="match status" value="1"/>
</dbReference>
<evidence type="ECO:0000256" key="3">
    <source>
        <dbReference type="ARBA" id="ARBA00022741"/>
    </source>
</evidence>
<dbReference type="PROSITE" id="PS50011">
    <property type="entry name" value="PROTEIN_KINASE_DOM"/>
    <property type="match status" value="1"/>
</dbReference>
<dbReference type="AlphaFoldDB" id="A0ABD3DJA3"/>
<accession>A0ABD3DJA3</accession>
<evidence type="ECO:0000259" key="9">
    <source>
        <dbReference type="PROSITE" id="PS50011"/>
    </source>
</evidence>
<dbReference type="GO" id="GO:0016020">
    <property type="term" value="C:membrane"/>
    <property type="evidence" value="ECO:0007669"/>
    <property type="project" value="UniProtKB-SubCell"/>
</dbReference>
<dbReference type="Proteomes" id="UP001632038">
    <property type="component" value="Unassembled WGS sequence"/>
</dbReference>
<keyword evidence="3" id="KW-0547">Nucleotide-binding</keyword>
<gene>
    <name evidence="10" type="ORF">CASFOL_016162</name>
</gene>
<dbReference type="PANTHER" id="PTHR27005">
    <property type="entry name" value="WALL-ASSOCIATED RECEPTOR KINASE-LIKE 21"/>
    <property type="match status" value="1"/>
</dbReference>
<dbReference type="Pfam" id="PF13947">
    <property type="entry name" value="GUB_WAK_bind"/>
    <property type="match status" value="1"/>
</dbReference>
<dbReference type="InterPro" id="IPR001245">
    <property type="entry name" value="Ser-Thr/Tyr_kinase_cat_dom"/>
</dbReference>
<dbReference type="InterPro" id="IPR025287">
    <property type="entry name" value="WAK_GUB"/>
</dbReference>
<comment type="caution">
    <text evidence="10">The sequence shown here is derived from an EMBL/GenBank/DDBJ whole genome shotgun (WGS) entry which is preliminary data.</text>
</comment>
<name>A0ABD3DJA3_9LAMI</name>
<keyword evidence="2 8" id="KW-0732">Signal</keyword>
<feature type="signal peptide" evidence="8">
    <location>
        <begin position="1"/>
        <end position="23"/>
    </location>
</feature>
<evidence type="ECO:0000256" key="4">
    <source>
        <dbReference type="ARBA" id="ARBA00022777"/>
    </source>
</evidence>
<keyword evidence="5" id="KW-0067">ATP-binding</keyword>
<dbReference type="Gene3D" id="3.30.200.20">
    <property type="entry name" value="Phosphorylase Kinase, domain 1"/>
    <property type="match status" value="1"/>
</dbReference>
<protein>
    <recommendedName>
        <fullName evidence="9">Protein kinase domain-containing protein</fullName>
    </recommendedName>
</protein>
<evidence type="ECO:0000256" key="5">
    <source>
        <dbReference type="ARBA" id="ARBA00022840"/>
    </source>
</evidence>
<dbReference type="GO" id="GO:0005524">
    <property type="term" value="F:ATP binding"/>
    <property type="evidence" value="ECO:0007669"/>
    <property type="project" value="UniProtKB-KW"/>
</dbReference>
<dbReference type="InterPro" id="IPR045274">
    <property type="entry name" value="WAK-like"/>
</dbReference>
<dbReference type="InterPro" id="IPR000719">
    <property type="entry name" value="Prot_kinase_dom"/>
</dbReference>
<proteinExistence type="predicted"/>
<keyword evidence="6" id="KW-1015">Disulfide bond</keyword>
<evidence type="ECO:0000256" key="6">
    <source>
        <dbReference type="ARBA" id="ARBA00023157"/>
    </source>
</evidence>
<dbReference type="EMBL" id="JAVIJP010000017">
    <property type="protein sequence ID" value="KAL3641194.1"/>
    <property type="molecule type" value="Genomic_DNA"/>
</dbReference>
<reference evidence="11" key="1">
    <citation type="journal article" date="2024" name="IScience">
        <title>Strigolactones Initiate the Formation of Haustorium-like Structures in Castilleja.</title>
        <authorList>
            <person name="Buerger M."/>
            <person name="Peterson D."/>
            <person name="Chory J."/>
        </authorList>
    </citation>
    <scope>NUCLEOTIDE SEQUENCE [LARGE SCALE GENOMIC DNA]</scope>
</reference>
<keyword evidence="11" id="KW-1185">Reference proteome</keyword>
<evidence type="ECO:0000256" key="7">
    <source>
        <dbReference type="ARBA" id="ARBA00023180"/>
    </source>
</evidence>
<evidence type="ECO:0000256" key="1">
    <source>
        <dbReference type="ARBA" id="ARBA00004479"/>
    </source>
</evidence>
<keyword evidence="7" id="KW-0325">Glycoprotein</keyword>
<dbReference type="Gene3D" id="1.10.510.10">
    <property type="entry name" value="Transferase(Phosphotransferase) domain 1"/>
    <property type="match status" value="1"/>
</dbReference>
<organism evidence="10 11">
    <name type="scientific">Castilleja foliolosa</name>
    <dbReference type="NCBI Taxonomy" id="1961234"/>
    <lineage>
        <taxon>Eukaryota</taxon>
        <taxon>Viridiplantae</taxon>
        <taxon>Streptophyta</taxon>
        <taxon>Embryophyta</taxon>
        <taxon>Tracheophyta</taxon>
        <taxon>Spermatophyta</taxon>
        <taxon>Magnoliopsida</taxon>
        <taxon>eudicotyledons</taxon>
        <taxon>Gunneridae</taxon>
        <taxon>Pentapetalae</taxon>
        <taxon>asterids</taxon>
        <taxon>lamiids</taxon>
        <taxon>Lamiales</taxon>
        <taxon>Orobanchaceae</taxon>
        <taxon>Pedicularideae</taxon>
        <taxon>Castillejinae</taxon>
        <taxon>Castilleja</taxon>
    </lineage>
</organism>
<keyword evidence="4" id="KW-0418">Kinase</keyword>
<dbReference type="InterPro" id="IPR011009">
    <property type="entry name" value="Kinase-like_dom_sf"/>
</dbReference>
<comment type="subcellular location">
    <subcellularLocation>
        <location evidence="1">Membrane</location>
        <topology evidence="1">Single-pass type I membrane protein</topology>
    </subcellularLocation>
</comment>
<evidence type="ECO:0000313" key="10">
    <source>
        <dbReference type="EMBL" id="KAL3641194.1"/>
    </source>
</evidence>
<feature type="chain" id="PRO_5044871737" description="Protein kinase domain-containing protein" evidence="8">
    <location>
        <begin position="24"/>
        <end position="685"/>
    </location>
</feature>
<dbReference type="Pfam" id="PF07714">
    <property type="entry name" value="PK_Tyr_Ser-Thr"/>
    <property type="match status" value="1"/>
</dbReference>